<dbReference type="GO" id="GO:0016757">
    <property type="term" value="F:glycosyltransferase activity"/>
    <property type="evidence" value="ECO:0007669"/>
    <property type="project" value="InterPro"/>
</dbReference>
<protein>
    <submittedName>
        <fullName evidence="2">Glycosyltransferase</fullName>
    </submittedName>
</protein>
<gene>
    <name evidence="2" type="ORF">GKE48_00790</name>
</gene>
<dbReference type="RefSeq" id="WP_154300268.1">
    <property type="nucleotide sequence ID" value="NZ_WKRD01000001.1"/>
</dbReference>
<evidence type="ECO:0000259" key="1">
    <source>
        <dbReference type="Pfam" id="PF00534"/>
    </source>
</evidence>
<dbReference type="Proteomes" id="UP000481964">
    <property type="component" value="Unassembled WGS sequence"/>
</dbReference>
<dbReference type="Gene3D" id="3.40.50.2000">
    <property type="entry name" value="Glycogen Phosphorylase B"/>
    <property type="match status" value="2"/>
</dbReference>
<dbReference type="SUPFAM" id="SSF53756">
    <property type="entry name" value="UDP-Glycosyltransferase/glycogen phosphorylase"/>
    <property type="match status" value="1"/>
</dbReference>
<proteinExistence type="predicted"/>
<feature type="domain" description="Glycosyl transferase family 1" evidence="1">
    <location>
        <begin position="179"/>
        <end position="325"/>
    </location>
</feature>
<dbReference type="InterPro" id="IPR001296">
    <property type="entry name" value="Glyco_trans_1"/>
</dbReference>
<organism evidence="2 3">
    <name type="scientific">Lachnospira eligens</name>
    <dbReference type="NCBI Taxonomy" id="39485"/>
    <lineage>
        <taxon>Bacteria</taxon>
        <taxon>Bacillati</taxon>
        <taxon>Bacillota</taxon>
        <taxon>Clostridia</taxon>
        <taxon>Lachnospirales</taxon>
        <taxon>Lachnospiraceae</taxon>
        <taxon>Lachnospira</taxon>
    </lineage>
</organism>
<dbReference type="PANTHER" id="PTHR12526">
    <property type="entry name" value="GLYCOSYLTRANSFERASE"/>
    <property type="match status" value="1"/>
</dbReference>
<dbReference type="PANTHER" id="PTHR12526:SF630">
    <property type="entry name" value="GLYCOSYLTRANSFERASE"/>
    <property type="match status" value="1"/>
</dbReference>
<dbReference type="CDD" id="cd03811">
    <property type="entry name" value="GT4_GT28_WabH-like"/>
    <property type="match status" value="1"/>
</dbReference>
<accession>A0A7C9LSD6</accession>
<evidence type="ECO:0000313" key="2">
    <source>
        <dbReference type="EMBL" id="MSC55995.1"/>
    </source>
</evidence>
<dbReference type="AlphaFoldDB" id="A0A7C9LSD6"/>
<name>A0A7C9LSD6_9FIRM</name>
<dbReference type="Pfam" id="PF00534">
    <property type="entry name" value="Glycos_transf_1"/>
    <property type="match status" value="1"/>
</dbReference>
<sequence>MLKYMIIIDILSPVGGKKGGIENVIKQWTENLPLMGFEVRVIHMSPGIKYLNGYDKAYAFNDGGNNDIDQKLKLFVRNYAGFILKYGMPDICIAINWPVMSVVADTVRKILKVNFKVISWVHNSIIEYKHAGLGGVDEMLCADAHLCISRNNEKNLLNRTKKESVYYVGNPVKMQKFIERTNGEKQLCYVGRLQEIKRVDIILEALYRAHNKWNLRVVGDGESLQELIKITEYLELQEQVEYIGWKENPWEYCKDACALVAASEYEGYMLTGAEAMSMGLTVISTPVEGLIDYLIPGRNGYLFEKNNAKELAAILDYLYEGKLPLCDRRECKKSVEELKDTYYFEKIKKIMEEVMDT</sequence>
<comment type="caution">
    <text evidence="2">The sequence shown here is derived from an EMBL/GenBank/DDBJ whole genome shotgun (WGS) entry which is preliminary data.</text>
</comment>
<dbReference type="EMBL" id="WKRD01000001">
    <property type="protein sequence ID" value="MSC55995.1"/>
    <property type="molecule type" value="Genomic_DNA"/>
</dbReference>
<keyword evidence="2" id="KW-0808">Transferase</keyword>
<reference evidence="2 3" key="1">
    <citation type="journal article" date="2019" name="Nat. Med.">
        <title>A library of human gut bacterial isolates paired with longitudinal multiomics data enables mechanistic microbiome research.</title>
        <authorList>
            <person name="Poyet M."/>
            <person name="Groussin M."/>
            <person name="Gibbons S.M."/>
            <person name="Avila-Pacheco J."/>
            <person name="Jiang X."/>
            <person name="Kearney S.M."/>
            <person name="Perrotta A.R."/>
            <person name="Berdy B."/>
            <person name="Zhao S."/>
            <person name="Lieberman T.D."/>
            <person name="Swanson P.K."/>
            <person name="Smith M."/>
            <person name="Roesemann S."/>
            <person name="Alexander J.E."/>
            <person name="Rich S.A."/>
            <person name="Livny J."/>
            <person name="Vlamakis H."/>
            <person name="Clish C."/>
            <person name="Bullock K."/>
            <person name="Deik A."/>
            <person name="Scott J."/>
            <person name="Pierce K.A."/>
            <person name="Xavier R.J."/>
            <person name="Alm E.J."/>
        </authorList>
    </citation>
    <scope>NUCLEOTIDE SEQUENCE [LARGE SCALE GENOMIC DNA]</scope>
    <source>
        <strain evidence="2 3">BIOML-A1</strain>
    </source>
</reference>
<evidence type="ECO:0000313" key="3">
    <source>
        <dbReference type="Proteomes" id="UP000481964"/>
    </source>
</evidence>